<dbReference type="InterPro" id="IPR000587">
    <property type="entry name" value="Creatinase_N"/>
</dbReference>
<dbReference type="Proteomes" id="UP001237448">
    <property type="component" value="Unassembled WGS sequence"/>
</dbReference>
<dbReference type="SUPFAM" id="SSF53092">
    <property type="entry name" value="Creatinase/prolidase N-terminal domain"/>
    <property type="match status" value="1"/>
</dbReference>
<proteinExistence type="predicted"/>
<evidence type="ECO:0000313" key="4">
    <source>
        <dbReference type="Proteomes" id="UP001237448"/>
    </source>
</evidence>
<feature type="domain" description="Creatinase N-terminal" evidence="2">
    <location>
        <begin position="30"/>
        <end position="164"/>
    </location>
</feature>
<evidence type="ECO:0000259" key="2">
    <source>
        <dbReference type="Pfam" id="PF01321"/>
    </source>
</evidence>
<dbReference type="EC" id="3.4.13.9" evidence="3"/>
<sequence>MLPLSDETLGGIASGRGSECAFPPAELAGRLDRLRGAMEMSGFDGVMLTGPETVFWLTGRQTPGHFAFQALFVPLDRDPVLLVRRLEEMNTRFNTRLDDIRLYGDDDDPAQAALALVDGLGWRGRRIGVETRSTGLLPALFAAVAAALPDWRDASGLLAELRMVKSALEVAFIEQAAAYADAGLEAGIAAVRAGSTENAIAAAMLQAAVAAGSEYLGMEPLVSSGPRSGVPHATWRRRRLERGDGLFLELAGCHNRYHAAILRPVWLGPMPDTARRMLDAAQAGLAAALDALRPGSTCADVHQAAAEVIDRHGYAAAYRKRTGYSMGVAFAPDWGEGDVLSLYSNVTRPLEAGMVFHIPTTLRAYGEFTIGVSETAVVTQSGARCLSRLPRRLFQID</sequence>
<dbReference type="SUPFAM" id="SSF55920">
    <property type="entry name" value="Creatinase/aminopeptidase"/>
    <property type="match status" value="1"/>
</dbReference>
<keyword evidence="3" id="KW-0224">Dipeptidase</keyword>
<dbReference type="InterPro" id="IPR036005">
    <property type="entry name" value="Creatinase/aminopeptidase-like"/>
</dbReference>
<dbReference type="Pfam" id="PF00557">
    <property type="entry name" value="Peptidase_M24"/>
    <property type="match status" value="1"/>
</dbReference>
<name>A0ABU0FII8_9HYPH</name>
<keyword evidence="3" id="KW-0378">Hydrolase</keyword>
<gene>
    <name evidence="3" type="ORF">J3R73_003677</name>
</gene>
<feature type="domain" description="Peptidase M24" evidence="1">
    <location>
        <begin position="173"/>
        <end position="380"/>
    </location>
</feature>
<dbReference type="RefSeq" id="WP_307429921.1">
    <property type="nucleotide sequence ID" value="NZ_JAUSVK010000001.1"/>
</dbReference>
<evidence type="ECO:0000313" key="3">
    <source>
        <dbReference type="EMBL" id="MDQ0393885.1"/>
    </source>
</evidence>
<reference evidence="3 4" key="1">
    <citation type="submission" date="2023-07" db="EMBL/GenBank/DDBJ databases">
        <title>Genomic Encyclopedia of Type Strains, Phase IV (KMG-IV): sequencing the most valuable type-strain genomes for metagenomic binning, comparative biology and taxonomic classification.</title>
        <authorList>
            <person name="Goeker M."/>
        </authorList>
    </citation>
    <scope>NUCLEOTIDE SEQUENCE [LARGE SCALE GENOMIC DNA]</scope>
    <source>
        <strain evidence="3 4">DSM 5896</strain>
    </source>
</reference>
<dbReference type="Gene3D" id="3.40.350.10">
    <property type="entry name" value="Creatinase/prolidase N-terminal domain"/>
    <property type="match status" value="1"/>
</dbReference>
<accession>A0ABU0FII8</accession>
<dbReference type="InterPro" id="IPR000994">
    <property type="entry name" value="Pept_M24"/>
</dbReference>
<evidence type="ECO:0000259" key="1">
    <source>
        <dbReference type="Pfam" id="PF00557"/>
    </source>
</evidence>
<dbReference type="EMBL" id="JAUSVK010000001">
    <property type="protein sequence ID" value="MDQ0393885.1"/>
    <property type="molecule type" value="Genomic_DNA"/>
</dbReference>
<dbReference type="InterPro" id="IPR050659">
    <property type="entry name" value="Peptidase_M24B"/>
</dbReference>
<dbReference type="InterPro" id="IPR029149">
    <property type="entry name" value="Creatin/AminoP/Spt16_N"/>
</dbReference>
<keyword evidence="4" id="KW-1185">Reference proteome</keyword>
<dbReference type="PANTHER" id="PTHR46112:SF2">
    <property type="entry name" value="XAA-PRO AMINOPEPTIDASE P-RELATED"/>
    <property type="match status" value="1"/>
</dbReference>
<protein>
    <submittedName>
        <fullName evidence="3">Xaa-Pro dipeptidase</fullName>
        <ecNumber evidence="3">3.4.13.9</ecNumber>
    </submittedName>
</protein>
<organism evidence="3 4">
    <name type="scientific">Labrys monachus</name>
    <dbReference type="NCBI Taxonomy" id="217067"/>
    <lineage>
        <taxon>Bacteria</taxon>
        <taxon>Pseudomonadati</taxon>
        <taxon>Pseudomonadota</taxon>
        <taxon>Alphaproteobacteria</taxon>
        <taxon>Hyphomicrobiales</taxon>
        <taxon>Xanthobacteraceae</taxon>
        <taxon>Labrys</taxon>
    </lineage>
</organism>
<dbReference type="CDD" id="cd01066">
    <property type="entry name" value="APP_MetAP"/>
    <property type="match status" value="1"/>
</dbReference>
<dbReference type="PANTHER" id="PTHR46112">
    <property type="entry name" value="AMINOPEPTIDASE"/>
    <property type="match status" value="1"/>
</dbReference>
<keyword evidence="3" id="KW-0645">Protease</keyword>
<dbReference type="GO" id="GO:0102009">
    <property type="term" value="F:proline dipeptidase activity"/>
    <property type="evidence" value="ECO:0007669"/>
    <property type="project" value="UniProtKB-EC"/>
</dbReference>
<dbReference type="Gene3D" id="3.90.230.10">
    <property type="entry name" value="Creatinase/methionine aminopeptidase superfamily"/>
    <property type="match status" value="1"/>
</dbReference>
<dbReference type="Pfam" id="PF01321">
    <property type="entry name" value="Creatinase_N"/>
    <property type="match status" value="1"/>
</dbReference>
<comment type="caution">
    <text evidence="3">The sequence shown here is derived from an EMBL/GenBank/DDBJ whole genome shotgun (WGS) entry which is preliminary data.</text>
</comment>